<feature type="region of interest" description="Disordered" evidence="1">
    <location>
        <begin position="181"/>
        <end position="205"/>
    </location>
</feature>
<dbReference type="InterPro" id="IPR053059">
    <property type="entry name" value="Inactive_SerThr-Kinase_ABA"/>
</dbReference>
<evidence type="ECO:0000313" key="3">
    <source>
        <dbReference type="Proteomes" id="UP001345219"/>
    </source>
</evidence>
<sequence>MGFSIQPYNPIGNIKSAALGSLNLSSNRFLGPLPLTIGHCSILDLSNNTLSGNFSRIQGWGNSLAGAFLKQTSQFLRLASLRISQNLVEGELPDVLGTYPELKHIDLNHNRFSGPPLPILFNSTKLTELSLSHNNFSGPLPIDENCTSSMNFSLPLLDLSGVVPKNLRRFPDSTFHPGNALLSFPTSPSSPKERPNLRFKDHGSH</sequence>
<dbReference type="EMBL" id="JAXIOK010000006">
    <property type="protein sequence ID" value="KAK4768601.1"/>
    <property type="molecule type" value="Genomic_DNA"/>
</dbReference>
<dbReference type="PANTHER" id="PTHR48003">
    <property type="entry name" value="OS07G0626500 PROTEIN"/>
    <property type="match status" value="1"/>
</dbReference>
<name>A0AAN7QI96_9MYRT</name>
<dbReference type="Proteomes" id="UP001345219">
    <property type="component" value="Chromosome 3"/>
</dbReference>
<dbReference type="AlphaFoldDB" id="A0AAN7QI96"/>
<feature type="compositionally biased region" description="Basic and acidic residues" evidence="1">
    <location>
        <begin position="191"/>
        <end position="205"/>
    </location>
</feature>
<protein>
    <submittedName>
        <fullName evidence="2">Uncharacterized protein</fullName>
    </submittedName>
</protein>
<accession>A0AAN7QI96</accession>
<dbReference type="PANTHER" id="PTHR48003:SF3">
    <property type="entry name" value="LEUCINE-RICH REPEAT PROTEIN KINASE FAMILY PROTEIN"/>
    <property type="match status" value="1"/>
</dbReference>
<gene>
    <name evidence="2" type="ORF">SAY87_003742</name>
</gene>
<dbReference type="Pfam" id="PF00560">
    <property type="entry name" value="LRR_1"/>
    <property type="match status" value="3"/>
</dbReference>
<organism evidence="2 3">
    <name type="scientific">Trapa incisa</name>
    <dbReference type="NCBI Taxonomy" id="236973"/>
    <lineage>
        <taxon>Eukaryota</taxon>
        <taxon>Viridiplantae</taxon>
        <taxon>Streptophyta</taxon>
        <taxon>Embryophyta</taxon>
        <taxon>Tracheophyta</taxon>
        <taxon>Spermatophyta</taxon>
        <taxon>Magnoliopsida</taxon>
        <taxon>eudicotyledons</taxon>
        <taxon>Gunneridae</taxon>
        <taxon>Pentapetalae</taxon>
        <taxon>rosids</taxon>
        <taxon>malvids</taxon>
        <taxon>Myrtales</taxon>
        <taxon>Lythraceae</taxon>
        <taxon>Trapa</taxon>
    </lineage>
</organism>
<comment type="caution">
    <text evidence="2">The sequence shown here is derived from an EMBL/GenBank/DDBJ whole genome shotgun (WGS) entry which is preliminary data.</text>
</comment>
<proteinExistence type="predicted"/>
<reference evidence="2 3" key="1">
    <citation type="journal article" date="2023" name="Hortic Res">
        <title>Pangenome of water caltrop reveals structural variations and asymmetric subgenome divergence after allopolyploidization.</title>
        <authorList>
            <person name="Zhang X."/>
            <person name="Chen Y."/>
            <person name="Wang L."/>
            <person name="Yuan Y."/>
            <person name="Fang M."/>
            <person name="Shi L."/>
            <person name="Lu R."/>
            <person name="Comes H.P."/>
            <person name="Ma Y."/>
            <person name="Chen Y."/>
            <person name="Huang G."/>
            <person name="Zhou Y."/>
            <person name="Zheng Z."/>
            <person name="Qiu Y."/>
        </authorList>
    </citation>
    <scope>NUCLEOTIDE SEQUENCE [LARGE SCALE GENOMIC DNA]</scope>
    <source>
        <tissue evidence="2">Roots</tissue>
    </source>
</reference>
<dbReference type="SUPFAM" id="SSF52058">
    <property type="entry name" value="L domain-like"/>
    <property type="match status" value="1"/>
</dbReference>
<keyword evidence="3" id="KW-1185">Reference proteome</keyword>
<evidence type="ECO:0000256" key="1">
    <source>
        <dbReference type="SAM" id="MobiDB-lite"/>
    </source>
</evidence>
<dbReference type="Gene3D" id="3.80.10.10">
    <property type="entry name" value="Ribonuclease Inhibitor"/>
    <property type="match status" value="1"/>
</dbReference>
<dbReference type="InterPro" id="IPR032675">
    <property type="entry name" value="LRR_dom_sf"/>
</dbReference>
<dbReference type="InterPro" id="IPR001611">
    <property type="entry name" value="Leu-rich_rpt"/>
</dbReference>
<evidence type="ECO:0000313" key="2">
    <source>
        <dbReference type="EMBL" id="KAK4768601.1"/>
    </source>
</evidence>